<dbReference type="AlphaFoldDB" id="A0AB37UAB8"/>
<proteinExistence type="predicted"/>
<accession>A0AB37UAB8</accession>
<feature type="signal peptide" evidence="1">
    <location>
        <begin position="1"/>
        <end position="27"/>
    </location>
</feature>
<protein>
    <submittedName>
        <fullName evidence="2">Uncharacterized protein</fullName>
    </submittedName>
</protein>
<dbReference type="RefSeq" id="WP_015156068.1">
    <property type="nucleotide sequence ID" value="NZ_JAVKZF010000007.1"/>
</dbReference>
<organism evidence="2 3">
    <name type="scientific">Chroococcidiopsis cubana SAG 39.79</name>
    <dbReference type="NCBI Taxonomy" id="388085"/>
    <lineage>
        <taxon>Bacteria</taxon>
        <taxon>Bacillati</taxon>
        <taxon>Cyanobacteriota</taxon>
        <taxon>Cyanophyceae</taxon>
        <taxon>Chroococcidiopsidales</taxon>
        <taxon>Chroococcidiopsidaceae</taxon>
        <taxon>Chroococcidiopsis</taxon>
    </lineage>
</organism>
<evidence type="ECO:0000256" key="1">
    <source>
        <dbReference type="SAM" id="SignalP"/>
    </source>
</evidence>
<keyword evidence="3" id="KW-1185">Reference proteome</keyword>
<evidence type="ECO:0000313" key="2">
    <source>
        <dbReference type="EMBL" id="RUT01674.1"/>
    </source>
</evidence>
<dbReference type="PROSITE" id="PS51257">
    <property type="entry name" value="PROKAR_LIPOPROTEIN"/>
    <property type="match status" value="1"/>
</dbReference>
<dbReference type="Proteomes" id="UP000282574">
    <property type="component" value="Unassembled WGS sequence"/>
</dbReference>
<name>A0AB37UAB8_9CYAN</name>
<feature type="chain" id="PRO_5044319661" evidence="1">
    <location>
        <begin position="28"/>
        <end position="151"/>
    </location>
</feature>
<reference evidence="2 3" key="1">
    <citation type="journal article" date="2019" name="Genome Biol. Evol.">
        <title>Day and night: Metabolic profiles and evolutionary relationships of six axenic non-marine cyanobacteria.</title>
        <authorList>
            <person name="Will S.E."/>
            <person name="Henke P."/>
            <person name="Boedeker C."/>
            <person name="Huang S."/>
            <person name="Brinkmann H."/>
            <person name="Rohde M."/>
            <person name="Jarek M."/>
            <person name="Friedl T."/>
            <person name="Seufert S."/>
            <person name="Schumacher M."/>
            <person name="Overmann J."/>
            <person name="Neumann-Schaal M."/>
            <person name="Petersen J."/>
        </authorList>
    </citation>
    <scope>NUCLEOTIDE SEQUENCE [LARGE SCALE GENOMIC DNA]</scope>
    <source>
        <strain evidence="2 3">SAG 39.79</strain>
    </source>
</reference>
<keyword evidence="1" id="KW-0732">Signal</keyword>
<dbReference type="EMBL" id="RSCK01000122">
    <property type="protein sequence ID" value="RUT01674.1"/>
    <property type="molecule type" value="Genomic_DNA"/>
</dbReference>
<gene>
    <name evidence="2" type="ORF">DSM107010_64890</name>
</gene>
<comment type="caution">
    <text evidence="2">The sequence shown here is derived from an EMBL/GenBank/DDBJ whole genome shotgun (WGS) entry which is preliminary data.</text>
</comment>
<sequence>MTKQATMYKLIKWNILPSVLIMSCATAATTFAQEAVVKVPPQLEADPLVVKGRSGGEKNSDCGNISTTPSQVLQVPEPLPYLKLQVQSEGEPTLLIEGPGKRRFCVLADTAAGEAPEISGYWEAGKYSLYVGDRTQGQYPYTLSISQKKGE</sequence>
<evidence type="ECO:0000313" key="3">
    <source>
        <dbReference type="Proteomes" id="UP000282574"/>
    </source>
</evidence>